<dbReference type="InParanoid" id="A0A0D2WMG3"/>
<dbReference type="Proteomes" id="UP000008743">
    <property type="component" value="Unassembled WGS sequence"/>
</dbReference>
<evidence type="ECO:0000256" key="3">
    <source>
        <dbReference type="ARBA" id="ARBA00015701"/>
    </source>
</evidence>
<dbReference type="Pfam" id="PF01358">
    <property type="entry name" value="PARP_regulatory"/>
    <property type="match status" value="1"/>
</dbReference>
<keyword evidence="5" id="KW-0648">Protein biosynthesis</keyword>
<name>A0A0D2WMG3_CAPO3</name>
<dbReference type="Gene3D" id="3.40.50.150">
    <property type="entry name" value="Vaccinia Virus protein VP39"/>
    <property type="match status" value="1"/>
</dbReference>
<dbReference type="SUPFAM" id="SSF53335">
    <property type="entry name" value="S-adenosyl-L-methionine-dependent methyltransferases"/>
    <property type="match status" value="1"/>
</dbReference>
<evidence type="ECO:0000256" key="4">
    <source>
        <dbReference type="ARBA" id="ARBA00022768"/>
    </source>
</evidence>
<evidence type="ECO:0000313" key="10">
    <source>
        <dbReference type="Proteomes" id="UP000008743"/>
    </source>
</evidence>
<evidence type="ECO:0000256" key="8">
    <source>
        <dbReference type="SAM" id="MobiDB-lite"/>
    </source>
</evidence>
<feature type="compositionally biased region" description="Basic and acidic residues" evidence="8">
    <location>
        <begin position="10"/>
        <end position="23"/>
    </location>
</feature>
<evidence type="ECO:0000313" key="9">
    <source>
        <dbReference type="EMBL" id="KJE91348.1"/>
    </source>
</evidence>
<feature type="region of interest" description="Disordered" evidence="8">
    <location>
        <begin position="94"/>
        <end position="113"/>
    </location>
</feature>
<protein>
    <recommendedName>
        <fullName evidence="3">Cap-specific mRNA (nucleoside-2'-O-)-methyltransferase</fullName>
        <ecNumber evidence="2">2.1.1.57</ecNumber>
    </recommendedName>
</protein>
<dbReference type="AlphaFoldDB" id="A0A0D2WMG3"/>
<comment type="subunit">
    <text evidence="7">Interacts with poly(A) polymerase catalytic subunit OPG063. Interacts with OPG109 and OPG123; these interactions might help linking transcription to capping and polyadenylation.</text>
</comment>
<comment type="function">
    <text evidence="6">Displays methyltransferase, positive regulation of the poly(A) polymerase and transcription elongation activities. Involved in the modification of both mRNA ends and in intermediate and late gene positive transcription elongation. At the mRNAs 5' end, methylates the ribose 2' OH group of the first transcribed nucleotide, thereby producing a 2'-O-methylpurine cap. At the 3' end, functions as a processivity factor which stimulates the activity of the viral poly(A) polymerase OPG063 that creates mRNA's poly(A) tail. In the presence of OPG102, OPG063 does not dissociate from the RNA allowing tail elongation to around 250 adenylates.</text>
</comment>
<evidence type="ECO:0000256" key="5">
    <source>
        <dbReference type="ARBA" id="ARBA00022917"/>
    </source>
</evidence>
<dbReference type="InterPro" id="IPR029063">
    <property type="entry name" value="SAM-dependent_MTases_sf"/>
</dbReference>
<sequence>MAGVPNAKRARIELDRADADDGATRSSSMCDQAGISSEEGEHATEPARRRRVVVVAAPLSGATETEGASPRDAFEQPPAQADGALQPLLPTAEHTHDGERDASESNAVAPAGDSDDLVLDVTSLVDLHNAHRLMEFDWRRSRSASTVSWRDRCVMDRTFDVRALALSDSQRALWDAHPHCRQAFIHECHQVLERDARLSAADRLLTDASPSSPYRRREGQMKTVDHWGQRKLLISEIEFLTMHATQADVPVVVIYVGAAPGNHIQFLADELFPTVRFVLYDPRPFEIEASEMVSIQQERFTDEIARNLAPSCSDVRLLLISDVRSYEDVNGVAVVSMATQRETVAADMSVQRQWTEILRPAAAMLKFCLPYSAGHTEYLDGDLHLPVWTGPTSSETRLIVVPSQSGRFATRVFDHETYSNRMFHFNTVTRTSLFPHNVRGVGLDGCFDCASEVHILEQYLRSSCSDAYRRQLSRRELRADHNSSIATSADVPTDRLVARMSSEISRALSFTRTLALPSRR</sequence>
<dbReference type="EC" id="2.1.1.57" evidence="2"/>
<feature type="region of interest" description="Disordered" evidence="8">
    <location>
        <begin position="1"/>
        <end position="78"/>
    </location>
</feature>
<evidence type="ECO:0000256" key="1">
    <source>
        <dbReference type="ARBA" id="ARBA00004328"/>
    </source>
</evidence>
<dbReference type="GO" id="GO:0004483">
    <property type="term" value="F:methyltransferase cap1 activity"/>
    <property type="evidence" value="ECO:0007669"/>
    <property type="project" value="UniProtKB-EC"/>
</dbReference>
<dbReference type="RefSeq" id="XP_004349242.1">
    <property type="nucleotide sequence ID" value="XM_004349192.2"/>
</dbReference>
<dbReference type="InterPro" id="IPR025804">
    <property type="entry name" value="Pox/kineto_cap_MeTfrase"/>
</dbReference>
<dbReference type="PhylomeDB" id="A0A0D2WMG3"/>
<accession>A0A0D2WMG3</accession>
<dbReference type="eggNOG" id="ENOG502SMGA">
    <property type="taxonomic scope" value="Eukaryota"/>
</dbReference>
<feature type="compositionally biased region" description="Basic and acidic residues" evidence="8">
    <location>
        <begin position="94"/>
        <end position="103"/>
    </location>
</feature>
<evidence type="ECO:0000256" key="2">
    <source>
        <dbReference type="ARBA" id="ARBA00011923"/>
    </source>
</evidence>
<dbReference type="InterPro" id="IPR000176">
    <property type="entry name" value="mRNA_MeTrfase-like"/>
</dbReference>
<organism evidence="9 10">
    <name type="scientific">Capsaspora owczarzaki (strain ATCC 30864)</name>
    <dbReference type="NCBI Taxonomy" id="595528"/>
    <lineage>
        <taxon>Eukaryota</taxon>
        <taxon>Filasterea</taxon>
        <taxon>Capsaspora</taxon>
    </lineage>
</organism>
<dbReference type="GO" id="GO:0006370">
    <property type="term" value="P:7-methylguanosine mRNA capping"/>
    <property type="evidence" value="ECO:0007669"/>
    <property type="project" value="InterPro"/>
</dbReference>
<dbReference type="GO" id="GO:0003746">
    <property type="term" value="F:translation elongation factor activity"/>
    <property type="evidence" value="ECO:0007669"/>
    <property type="project" value="UniProtKB-KW"/>
</dbReference>
<keyword evidence="4" id="KW-0251">Elongation factor</keyword>
<dbReference type="PROSITE" id="PS51612">
    <property type="entry name" value="SAM_MT_2O_PK"/>
    <property type="match status" value="1"/>
</dbReference>
<dbReference type="CDD" id="cd20760">
    <property type="entry name" value="capping_2-OMTase_Mimiviridae"/>
    <property type="match status" value="1"/>
</dbReference>
<gene>
    <name evidence="9" type="ORF">CAOG_002492</name>
</gene>
<dbReference type="EMBL" id="KE346362">
    <property type="protein sequence ID" value="KJE91348.1"/>
    <property type="molecule type" value="Genomic_DNA"/>
</dbReference>
<keyword evidence="10" id="KW-1185">Reference proteome</keyword>
<dbReference type="OrthoDB" id="270189at2759"/>
<evidence type="ECO:0000256" key="6">
    <source>
        <dbReference type="ARBA" id="ARBA00034661"/>
    </source>
</evidence>
<reference evidence="10" key="1">
    <citation type="submission" date="2011-02" db="EMBL/GenBank/DDBJ databases">
        <title>The Genome Sequence of Capsaspora owczarzaki ATCC 30864.</title>
        <authorList>
            <person name="Russ C."/>
            <person name="Cuomo C."/>
            <person name="Burger G."/>
            <person name="Gray M.W."/>
            <person name="Holland P.W.H."/>
            <person name="King N."/>
            <person name="Lang F.B.F."/>
            <person name="Roger A.J."/>
            <person name="Ruiz-Trillo I."/>
            <person name="Young S.K."/>
            <person name="Zeng Q."/>
            <person name="Gargeya S."/>
            <person name="Alvarado L."/>
            <person name="Berlin A."/>
            <person name="Chapman S.B."/>
            <person name="Chen Z."/>
            <person name="Freedman E."/>
            <person name="Gellesch M."/>
            <person name="Goldberg J."/>
            <person name="Griggs A."/>
            <person name="Gujja S."/>
            <person name="Heilman E."/>
            <person name="Heiman D."/>
            <person name="Howarth C."/>
            <person name="Mehta T."/>
            <person name="Neiman D."/>
            <person name="Pearson M."/>
            <person name="Roberts A."/>
            <person name="Saif S."/>
            <person name="Shea T."/>
            <person name="Shenoy N."/>
            <person name="Sisk P."/>
            <person name="Stolte C."/>
            <person name="Sykes S."/>
            <person name="White J."/>
            <person name="Yandava C."/>
            <person name="Haas B."/>
            <person name="Nusbaum C."/>
            <person name="Birren B."/>
        </authorList>
    </citation>
    <scope>NUCLEOTIDE SEQUENCE</scope>
    <source>
        <strain evidence="10">ATCC 30864</strain>
    </source>
</reference>
<evidence type="ECO:0000256" key="7">
    <source>
        <dbReference type="ARBA" id="ARBA00046511"/>
    </source>
</evidence>
<proteinExistence type="predicted"/>
<comment type="subcellular location">
    <subcellularLocation>
        <location evidence="1">Virion</location>
    </subcellularLocation>
</comment>